<dbReference type="OrthoDB" id="9970095at2759"/>
<proteinExistence type="predicted"/>
<dbReference type="Pfam" id="PF08883">
    <property type="entry name" value="DOPA_dioxygen"/>
    <property type="match status" value="1"/>
</dbReference>
<dbReference type="InterPro" id="IPR014980">
    <property type="entry name" value="DOPA_dioxygen"/>
</dbReference>
<gene>
    <name evidence="1" type="ORF">BDV25DRAFT_169529</name>
</gene>
<name>A0A5N6TKL9_ASPAV</name>
<dbReference type="PANTHER" id="PTHR36423">
    <property type="entry name" value="AFR070WP"/>
    <property type="match status" value="1"/>
</dbReference>
<evidence type="ECO:0000313" key="2">
    <source>
        <dbReference type="Proteomes" id="UP000325780"/>
    </source>
</evidence>
<evidence type="ECO:0000313" key="1">
    <source>
        <dbReference type="EMBL" id="KAE8146896.1"/>
    </source>
</evidence>
<dbReference type="EMBL" id="ML742237">
    <property type="protein sequence ID" value="KAE8146896.1"/>
    <property type="molecule type" value="Genomic_DNA"/>
</dbReference>
<dbReference type="InterPro" id="IPR023389">
    <property type="entry name" value="DOPA-like_sf"/>
</dbReference>
<keyword evidence="2" id="KW-1185">Reference proteome</keyword>
<accession>A0A5N6TKL9</accession>
<dbReference type="PANTHER" id="PTHR36423:SF2">
    <property type="entry name" value="AFR070WP"/>
    <property type="match status" value="1"/>
</dbReference>
<dbReference type="Gene3D" id="3.30.70.1240">
    <property type="entry name" value="DOPA-like domains"/>
    <property type="match status" value="1"/>
</dbReference>
<dbReference type="Proteomes" id="UP000325780">
    <property type="component" value="Unassembled WGS sequence"/>
</dbReference>
<protein>
    <submittedName>
        <fullName evidence="1">DOPA-like domain-containing protein</fullName>
    </submittedName>
</protein>
<organism evidence="1 2">
    <name type="scientific">Aspergillus avenaceus</name>
    <dbReference type="NCBI Taxonomy" id="36643"/>
    <lineage>
        <taxon>Eukaryota</taxon>
        <taxon>Fungi</taxon>
        <taxon>Dikarya</taxon>
        <taxon>Ascomycota</taxon>
        <taxon>Pezizomycotina</taxon>
        <taxon>Eurotiomycetes</taxon>
        <taxon>Eurotiomycetidae</taxon>
        <taxon>Eurotiales</taxon>
        <taxon>Aspergillaceae</taxon>
        <taxon>Aspergillus</taxon>
        <taxon>Aspergillus subgen. Circumdati</taxon>
    </lineage>
</organism>
<sequence length="202" mass="22948">MKHTTTYNLDPSQYSYASPLDGWNERSNSGGDATGGGISEAYDRFLWPVSNGRPDGAQLPGFHVHIYFSPNDSFQTKFASELWQRVRSEFPELHLFPISTAPEGPHSAGMFEVHIFTPAQFGAFVSWLVIHRGPLSAFLHPNTDDELRDHIQRYTWLGPEVPLNMDIFKLRPSCELLDSRDNSVVRVWVEADKVKTERIEAK</sequence>
<dbReference type="SUPFAM" id="SSF143410">
    <property type="entry name" value="DOPA-like"/>
    <property type="match status" value="1"/>
</dbReference>
<dbReference type="AlphaFoldDB" id="A0A5N6TKL9"/>
<reference evidence="1 2" key="1">
    <citation type="submission" date="2019-04" db="EMBL/GenBank/DDBJ databases">
        <title>Friends and foes A comparative genomics study of 23 Aspergillus species from section Flavi.</title>
        <authorList>
            <consortium name="DOE Joint Genome Institute"/>
            <person name="Kjaerbolling I."/>
            <person name="Vesth T."/>
            <person name="Frisvad J.C."/>
            <person name="Nybo J.L."/>
            <person name="Theobald S."/>
            <person name="Kildgaard S."/>
            <person name="Isbrandt T."/>
            <person name="Kuo A."/>
            <person name="Sato A."/>
            <person name="Lyhne E.K."/>
            <person name="Kogle M.E."/>
            <person name="Wiebenga A."/>
            <person name="Kun R.S."/>
            <person name="Lubbers R.J."/>
            <person name="Makela M.R."/>
            <person name="Barry K."/>
            <person name="Chovatia M."/>
            <person name="Clum A."/>
            <person name="Daum C."/>
            <person name="Haridas S."/>
            <person name="He G."/>
            <person name="LaButti K."/>
            <person name="Lipzen A."/>
            <person name="Mondo S."/>
            <person name="Riley R."/>
            <person name="Salamov A."/>
            <person name="Simmons B.A."/>
            <person name="Magnuson J.K."/>
            <person name="Henrissat B."/>
            <person name="Mortensen U.H."/>
            <person name="Larsen T.O."/>
            <person name="Devries R.P."/>
            <person name="Grigoriev I.V."/>
            <person name="Machida M."/>
            <person name="Baker S.E."/>
            <person name="Andersen M.R."/>
        </authorList>
    </citation>
    <scope>NUCLEOTIDE SEQUENCE [LARGE SCALE GENOMIC DNA]</scope>
    <source>
        <strain evidence="1 2">IBT 18842</strain>
    </source>
</reference>